<evidence type="ECO:0000256" key="1">
    <source>
        <dbReference type="ARBA" id="ARBA00004141"/>
    </source>
</evidence>
<keyword evidence="8" id="KW-1185">Reference proteome</keyword>
<comment type="caution">
    <text evidence="7">The sequence shown here is derived from an EMBL/GenBank/DDBJ whole genome shotgun (WGS) entry which is preliminary data.</text>
</comment>
<dbReference type="GO" id="GO:0008273">
    <property type="term" value="F:calcium, potassium:sodium antiporter activity"/>
    <property type="evidence" value="ECO:0007669"/>
    <property type="project" value="TreeGrafter"/>
</dbReference>
<feature type="transmembrane region" description="Helical" evidence="5">
    <location>
        <begin position="242"/>
        <end position="265"/>
    </location>
</feature>
<dbReference type="PANTHER" id="PTHR10846">
    <property type="entry name" value="SODIUM/POTASSIUM/CALCIUM EXCHANGER"/>
    <property type="match status" value="1"/>
</dbReference>
<evidence type="ECO:0000256" key="3">
    <source>
        <dbReference type="ARBA" id="ARBA00022989"/>
    </source>
</evidence>
<dbReference type="GO" id="GO:0006874">
    <property type="term" value="P:intracellular calcium ion homeostasis"/>
    <property type="evidence" value="ECO:0007669"/>
    <property type="project" value="TreeGrafter"/>
</dbReference>
<dbReference type="InterPro" id="IPR004481">
    <property type="entry name" value="K/Na/Ca-exchanger"/>
</dbReference>
<evidence type="ECO:0000256" key="4">
    <source>
        <dbReference type="ARBA" id="ARBA00023136"/>
    </source>
</evidence>
<dbReference type="InterPro" id="IPR044880">
    <property type="entry name" value="NCX_ion-bd_dom_sf"/>
</dbReference>
<dbReference type="OrthoDB" id="9794225at2"/>
<feature type="transmembrane region" description="Helical" evidence="5">
    <location>
        <begin position="134"/>
        <end position="155"/>
    </location>
</feature>
<dbReference type="Proteomes" id="UP000180254">
    <property type="component" value="Unassembled WGS sequence"/>
</dbReference>
<feature type="domain" description="Sodium/calcium exchanger membrane region" evidence="6">
    <location>
        <begin position="3"/>
        <end position="149"/>
    </location>
</feature>
<reference evidence="7 8" key="1">
    <citation type="submission" date="2016-09" db="EMBL/GenBank/DDBJ databases">
        <title>Genome sequence of Eubacterium angustum.</title>
        <authorList>
            <person name="Poehlein A."/>
            <person name="Daniel R."/>
        </authorList>
    </citation>
    <scope>NUCLEOTIDE SEQUENCE [LARGE SCALE GENOMIC DNA]</scope>
    <source>
        <strain evidence="7 8">DSM 1989</strain>
    </source>
</reference>
<evidence type="ECO:0000256" key="2">
    <source>
        <dbReference type="ARBA" id="ARBA00022692"/>
    </source>
</evidence>
<comment type="subcellular location">
    <subcellularLocation>
        <location evidence="1">Membrane</location>
        <topology evidence="1">Multi-pass membrane protein</topology>
    </subcellularLocation>
</comment>
<keyword evidence="3 5" id="KW-1133">Transmembrane helix</keyword>
<feature type="transmembrane region" description="Helical" evidence="5">
    <location>
        <begin position="167"/>
        <end position="188"/>
    </location>
</feature>
<name>A0A1S1V8C9_9FIRM</name>
<evidence type="ECO:0000313" key="7">
    <source>
        <dbReference type="EMBL" id="OHW61999.1"/>
    </source>
</evidence>
<dbReference type="Gene3D" id="1.20.1420.30">
    <property type="entry name" value="NCX, central ion-binding region"/>
    <property type="match status" value="1"/>
</dbReference>
<feature type="transmembrane region" description="Helical" evidence="5">
    <location>
        <begin position="300"/>
        <end position="317"/>
    </location>
</feature>
<dbReference type="GO" id="GO:0005262">
    <property type="term" value="F:calcium channel activity"/>
    <property type="evidence" value="ECO:0007669"/>
    <property type="project" value="TreeGrafter"/>
</dbReference>
<dbReference type="RefSeq" id="WP_071063161.1">
    <property type="nucleotide sequence ID" value="NZ_MKIE01000005.1"/>
</dbReference>
<dbReference type="Pfam" id="PF01699">
    <property type="entry name" value="Na_Ca_ex"/>
    <property type="match status" value="2"/>
</dbReference>
<dbReference type="EMBL" id="MKIE01000005">
    <property type="protein sequence ID" value="OHW61999.1"/>
    <property type="molecule type" value="Genomic_DNA"/>
</dbReference>
<protein>
    <submittedName>
        <fullName evidence="7">Inner membrane protein YrbG</fullName>
    </submittedName>
</protein>
<evidence type="ECO:0000259" key="6">
    <source>
        <dbReference type="Pfam" id="PF01699"/>
    </source>
</evidence>
<keyword evidence="4 5" id="KW-0472">Membrane</keyword>
<dbReference type="GO" id="GO:0005886">
    <property type="term" value="C:plasma membrane"/>
    <property type="evidence" value="ECO:0007669"/>
    <property type="project" value="TreeGrafter"/>
</dbReference>
<dbReference type="InterPro" id="IPR004837">
    <property type="entry name" value="NaCa_Exmemb"/>
</dbReference>
<feature type="domain" description="Sodium/calcium exchanger membrane region" evidence="6">
    <location>
        <begin position="173"/>
        <end position="313"/>
    </location>
</feature>
<evidence type="ECO:0000313" key="8">
    <source>
        <dbReference type="Proteomes" id="UP000180254"/>
    </source>
</evidence>
<dbReference type="STRING" id="39480.EUAN_14470"/>
<feature type="transmembrane region" description="Helical" evidence="5">
    <location>
        <begin position="271"/>
        <end position="288"/>
    </location>
</feature>
<feature type="transmembrane region" description="Helical" evidence="5">
    <location>
        <begin position="66"/>
        <end position="91"/>
    </location>
</feature>
<keyword evidence="2 5" id="KW-0812">Transmembrane</keyword>
<dbReference type="NCBIfam" id="TIGR00367">
    <property type="entry name" value="calcium/sodium antiporter"/>
    <property type="match status" value="1"/>
</dbReference>
<gene>
    <name evidence="7" type="primary">yrbG</name>
    <name evidence="7" type="ORF">EUAN_14470</name>
</gene>
<feature type="transmembrane region" description="Helical" evidence="5">
    <location>
        <begin position="103"/>
        <end position="122"/>
    </location>
</feature>
<dbReference type="PANTHER" id="PTHR10846:SF8">
    <property type="entry name" value="INNER MEMBRANE PROTEIN YRBG"/>
    <property type="match status" value="1"/>
</dbReference>
<accession>A0A1S1V8C9</accession>
<feature type="transmembrane region" description="Helical" evidence="5">
    <location>
        <begin position="208"/>
        <end position="230"/>
    </location>
</feature>
<sequence length="318" mass="33518">MNFVLLIFGFAILVKGADFFVEGSSSIAKRFNIPSMVIGLTLVAFGTSAPELAVSVSGSLKGSNGIVFGNVVGSNIVNVLLILGISALISPINIRLKTIFKEVPFVILTTVAMMVMAMDSLLDGSDGSVILRTEGFLLLLFFAIYLYSMIEISILGKEEYPEDDIKLLGVGKSVLFTLGGLGAVIFGADLAVKHAISIAESLGLSETLIGLTVVAVGTSLPELITSVVASRKGENDIAVGNIIGSNIFNALFVLGISSAIAPVTIARENFVDIWILLASAVLLIPLMYTGKRLSRAEGGIMVLGYVVYTAFLVFRTVS</sequence>
<proteinExistence type="predicted"/>
<organism evidence="7 8">
    <name type="scientific">Andreesenia angusta</name>
    <dbReference type="NCBI Taxonomy" id="39480"/>
    <lineage>
        <taxon>Bacteria</taxon>
        <taxon>Bacillati</taxon>
        <taxon>Bacillota</taxon>
        <taxon>Tissierellia</taxon>
        <taxon>Tissierellales</taxon>
        <taxon>Gottschalkiaceae</taxon>
        <taxon>Andreesenia</taxon>
    </lineage>
</organism>
<dbReference type="AlphaFoldDB" id="A0A1S1V8C9"/>
<evidence type="ECO:0000256" key="5">
    <source>
        <dbReference type="SAM" id="Phobius"/>
    </source>
</evidence>